<dbReference type="EMBL" id="JAGYWB010000019">
    <property type="protein sequence ID" value="KAI0488294.1"/>
    <property type="molecule type" value="Genomic_DNA"/>
</dbReference>
<dbReference type="PANTHER" id="PTHR32166">
    <property type="entry name" value="OSJNBA0013A04.12 PROTEIN"/>
    <property type="match status" value="1"/>
</dbReference>
<dbReference type="PANTHER" id="PTHR32166:SF121">
    <property type="entry name" value="DUF659 DOMAIN-CONTAINING PROTEIN"/>
    <property type="match status" value="1"/>
</dbReference>
<evidence type="ECO:0000256" key="5">
    <source>
        <dbReference type="ARBA" id="ARBA00023125"/>
    </source>
</evidence>
<dbReference type="InterPro" id="IPR008906">
    <property type="entry name" value="HATC_C_dom"/>
</dbReference>
<dbReference type="InterPro" id="IPR012337">
    <property type="entry name" value="RNaseH-like_sf"/>
</dbReference>
<dbReference type="OrthoDB" id="749890at2759"/>
<gene>
    <name evidence="10" type="ORF">KFK09_028122</name>
</gene>
<dbReference type="GO" id="GO:0005634">
    <property type="term" value="C:nucleus"/>
    <property type="evidence" value="ECO:0007669"/>
    <property type="project" value="UniProtKB-SubCell"/>
</dbReference>
<evidence type="ECO:0000256" key="8">
    <source>
        <dbReference type="SAM" id="Coils"/>
    </source>
</evidence>
<accession>A0A8T3A167</accession>
<feature type="domain" description="BED-type" evidence="9">
    <location>
        <begin position="17"/>
        <end position="76"/>
    </location>
</feature>
<sequence length="764" mass="87610">MDQQNNQSAHSTQSVREKVDIAWNHFAECKTTDGKKQYKCLHCGIIYKGGGIHRMKQHLAGIKGNIASCKKVPHDIRYQMQQNLNEISKKKQQAQQDLLQIDDLLGEDPVEEERGSCSVTKPQSSDIHGKELDKGKRKIDEIDNFFAPRTKPGSQPSLKSVMASKEAVHRADLAIARWFYDSCIPFNAINSPFAQKAIDAVAAIGPGYKLPSYHRLRVNLLRDAKEECKLLIESYRKTWKDTGCSLMADGWTDTRNRTLINFLVYCPRGVSFLKSVDASDVIKDATTLCSLFTDIVEWVGPENIVHFITDNAANYKKAGELLHEKYGNIYWSPCAAHCINLILKDIGSMPYITELARKASKVTIFIYNHAFILAWLRKRKGWTEIVRPGLTRFATTFITLRSVHDHKHDLQAFITNKAYIDSKLSKTMKGKEAASIILDANFWNDSFIISKLSGPLIRLLRIVDADEKPSLGYLYDGMFRARKAMKTMFRNNKRMYKPFTSIIKRRWDNQLRQGIHSAAYFLNPQFQYDRENYCSKSGVLQGLVELIGNKDVCPKSTLAMNEVRFFRDSLGSFGKPIASTLAKEMQPDEWWRMFGSSAPNLQKLAIRILSQTSSSSGCERNWSVFEQIHTKRRNHLEHQRLNDLVYVRYNLNLRNRLQFRKRSYDPLDYASIELVDFWILDEEPTPELHLEDLESEIYKDDAIPINVEPNLTSSTPTPNENNLSNICDEDDIPCEDAEAFGMQDFGEEEFENPSFDHTNLVDDY</sequence>
<comment type="subcellular location">
    <subcellularLocation>
        <location evidence="1">Nucleus</location>
    </subcellularLocation>
</comment>
<comment type="caution">
    <text evidence="10">The sequence shown here is derived from an EMBL/GenBank/DDBJ whole genome shotgun (WGS) entry which is preliminary data.</text>
</comment>
<dbReference type="Proteomes" id="UP000829196">
    <property type="component" value="Unassembled WGS sequence"/>
</dbReference>
<evidence type="ECO:0000313" key="10">
    <source>
        <dbReference type="EMBL" id="KAI0488294.1"/>
    </source>
</evidence>
<proteinExistence type="predicted"/>
<evidence type="ECO:0000256" key="3">
    <source>
        <dbReference type="ARBA" id="ARBA00022771"/>
    </source>
</evidence>
<reference evidence="10" key="1">
    <citation type="journal article" date="2022" name="Front. Genet.">
        <title>Chromosome-Scale Assembly of the Dendrobium nobile Genome Provides Insights Into the Molecular Mechanism of the Biosynthesis of the Medicinal Active Ingredient of Dendrobium.</title>
        <authorList>
            <person name="Xu Q."/>
            <person name="Niu S.-C."/>
            <person name="Li K.-L."/>
            <person name="Zheng P.-J."/>
            <person name="Zhang X.-J."/>
            <person name="Jia Y."/>
            <person name="Liu Y."/>
            <person name="Niu Y.-X."/>
            <person name="Yu L.-H."/>
            <person name="Chen D.-F."/>
            <person name="Zhang G.-Q."/>
        </authorList>
    </citation>
    <scope>NUCLEOTIDE SEQUENCE</scope>
    <source>
        <tissue evidence="10">Leaf</tissue>
    </source>
</reference>
<dbReference type="AlphaFoldDB" id="A0A8T3A167"/>
<evidence type="ECO:0000313" key="11">
    <source>
        <dbReference type="Proteomes" id="UP000829196"/>
    </source>
</evidence>
<keyword evidence="11" id="KW-1185">Reference proteome</keyword>
<keyword evidence="4" id="KW-0862">Zinc</keyword>
<evidence type="ECO:0000256" key="1">
    <source>
        <dbReference type="ARBA" id="ARBA00004123"/>
    </source>
</evidence>
<dbReference type="GO" id="GO:0003677">
    <property type="term" value="F:DNA binding"/>
    <property type="evidence" value="ECO:0007669"/>
    <property type="project" value="UniProtKB-KW"/>
</dbReference>
<dbReference type="Pfam" id="PF02892">
    <property type="entry name" value="zf-BED"/>
    <property type="match status" value="1"/>
</dbReference>
<dbReference type="InterPro" id="IPR007021">
    <property type="entry name" value="DUF659"/>
</dbReference>
<keyword evidence="6" id="KW-0539">Nucleus</keyword>
<dbReference type="GO" id="GO:0008270">
    <property type="term" value="F:zinc ion binding"/>
    <property type="evidence" value="ECO:0007669"/>
    <property type="project" value="UniProtKB-KW"/>
</dbReference>
<dbReference type="SUPFAM" id="SSF53098">
    <property type="entry name" value="Ribonuclease H-like"/>
    <property type="match status" value="1"/>
</dbReference>
<dbReference type="PROSITE" id="PS50808">
    <property type="entry name" value="ZF_BED"/>
    <property type="match status" value="1"/>
</dbReference>
<keyword evidence="8" id="KW-0175">Coiled coil</keyword>
<keyword evidence="3 7" id="KW-0863">Zinc-finger</keyword>
<evidence type="ECO:0000259" key="9">
    <source>
        <dbReference type="PROSITE" id="PS50808"/>
    </source>
</evidence>
<dbReference type="Pfam" id="PF04937">
    <property type="entry name" value="DUF659"/>
    <property type="match status" value="1"/>
</dbReference>
<keyword evidence="2" id="KW-0479">Metal-binding</keyword>
<evidence type="ECO:0000256" key="2">
    <source>
        <dbReference type="ARBA" id="ARBA00022723"/>
    </source>
</evidence>
<dbReference type="GO" id="GO:0046983">
    <property type="term" value="F:protein dimerization activity"/>
    <property type="evidence" value="ECO:0007669"/>
    <property type="project" value="InterPro"/>
</dbReference>
<evidence type="ECO:0000256" key="7">
    <source>
        <dbReference type="PROSITE-ProRule" id="PRU00027"/>
    </source>
</evidence>
<keyword evidence="5" id="KW-0238">DNA-binding</keyword>
<name>A0A8T3A167_DENNO</name>
<protein>
    <recommendedName>
        <fullName evidence="9">BED-type domain-containing protein</fullName>
    </recommendedName>
</protein>
<dbReference type="Pfam" id="PF05699">
    <property type="entry name" value="Dimer_Tnp_hAT"/>
    <property type="match status" value="1"/>
</dbReference>
<feature type="coiled-coil region" evidence="8">
    <location>
        <begin position="77"/>
        <end position="104"/>
    </location>
</feature>
<evidence type="ECO:0000256" key="6">
    <source>
        <dbReference type="ARBA" id="ARBA00023242"/>
    </source>
</evidence>
<evidence type="ECO:0000256" key="4">
    <source>
        <dbReference type="ARBA" id="ARBA00022833"/>
    </source>
</evidence>
<dbReference type="InterPro" id="IPR003656">
    <property type="entry name" value="Znf_BED"/>
</dbReference>
<organism evidence="10 11">
    <name type="scientific">Dendrobium nobile</name>
    <name type="common">Orchid</name>
    <dbReference type="NCBI Taxonomy" id="94219"/>
    <lineage>
        <taxon>Eukaryota</taxon>
        <taxon>Viridiplantae</taxon>
        <taxon>Streptophyta</taxon>
        <taxon>Embryophyta</taxon>
        <taxon>Tracheophyta</taxon>
        <taxon>Spermatophyta</taxon>
        <taxon>Magnoliopsida</taxon>
        <taxon>Liliopsida</taxon>
        <taxon>Asparagales</taxon>
        <taxon>Orchidaceae</taxon>
        <taxon>Epidendroideae</taxon>
        <taxon>Malaxideae</taxon>
        <taxon>Dendrobiinae</taxon>
        <taxon>Dendrobium</taxon>
    </lineage>
</organism>